<keyword evidence="11" id="KW-1185">Reference proteome</keyword>
<evidence type="ECO:0000259" key="9">
    <source>
        <dbReference type="PROSITE" id="PS51767"/>
    </source>
</evidence>
<dbReference type="FunFam" id="2.40.70.10:FF:000115">
    <property type="entry name" value="Lysosomal aspartic protease"/>
    <property type="match status" value="1"/>
</dbReference>
<dbReference type="InterPro" id="IPR001969">
    <property type="entry name" value="Aspartic_peptidase_AS"/>
</dbReference>
<comment type="similarity">
    <text evidence="1 7">Belongs to the peptidase A1 family.</text>
</comment>
<keyword evidence="8" id="KW-0732">Signal</keyword>
<dbReference type="Gene3D" id="2.40.70.10">
    <property type="entry name" value="Acid Proteases"/>
    <property type="match status" value="2"/>
</dbReference>
<protein>
    <submittedName>
        <fullName evidence="10">Pepsinogen, putative</fullName>
        <ecNumber evidence="10">3.4.23.1</ecNumber>
    </submittedName>
</protein>
<dbReference type="PANTHER" id="PTHR47966:SF51">
    <property type="entry name" value="BETA-SITE APP-CLEAVING ENZYME, ISOFORM A-RELATED"/>
    <property type="match status" value="1"/>
</dbReference>
<keyword evidence="3 7" id="KW-0064">Aspartyl protease</keyword>
<dbReference type="GO" id="GO:0004190">
    <property type="term" value="F:aspartic-type endopeptidase activity"/>
    <property type="evidence" value="ECO:0007669"/>
    <property type="project" value="UniProtKB-KW"/>
</dbReference>
<keyword evidence="4 7" id="KW-0378">Hydrolase</keyword>
<dbReference type="InterPro" id="IPR021109">
    <property type="entry name" value="Peptidase_aspartic_dom_sf"/>
</dbReference>
<dbReference type="EMBL" id="ACOU01000004">
    <property type="protein sequence ID" value="EKX72940.1"/>
    <property type="molecule type" value="Genomic_DNA"/>
</dbReference>
<dbReference type="InterPro" id="IPR001461">
    <property type="entry name" value="Aspartic_peptidase_A1"/>
</dbReference>
<dbReference type="PROSITE" id="PS51767">
    <property type="entry name" value="PEPTIDASE_A1"/>
    <property type="match status" value="1"/>
</dbReference>
<dbReference type="CDD" id="cd05471">
    <property type="entry name" value="pepsin_like"/>
    <property type="match status" value="1"/>
</dbReference>
<gene>
    <name evidence="10" type="ORF">BEWA_014990</name>
</gene>
<dbReference type="GeneID" id="15804575"/>
<evidence type="ECO:0000256" key="3">
    <source>
        <dbReference type="ARBA" id="ARBA00022750"/>
    </source>
</evidence>
<organism evidence="10 11">
    <name type="scientific">Theileria equi strain WA</name>
    <dbReference type="NCBI Taxonomy" id="1537102"/>
    <lineage>
        <taxon>Eukaryota</taxon>
        <taxon>Sar</taxon>
        <taxon>Alveolata</taxon>
        <taxon>Apicomplexa</taxon>
        <taxon>Aconoidasida</taxon>
        <taxon>Piroplasmida</taxon>
        <taxon>Theileriidae</taxon>
        <taxon>Theileria</taxon>
    </lineage>
</organism>
<feature type="active site" evidence="5">
    <location>
        <position position="362"/>
    </location>
</feature>
<feature type="signal peptide" evidence="8">
    <location>
        <begin position="1"/>
        <end position="23"/>
    </location>
</feature>
<dbReference type="GO" id="GO:0016485">
    <property type="term" value="P:protein processing"/>
    <property type="evidence" value="ECO:0007669"/>
    <property type="project" value="UniProtKB-ARBA"/>
</dbReference>
<dbReference type="PANTHER" id="PTHR47966">
    <property type="entry name" value="BETA-SITE APP-CLEAVING ENZYME, ISOFORM A-RELATED"/>
    <property type="match status" value="1"/>
</dbReference>
<dbReference type="AlphaFoldDB" id="L1LCG3"/>
<name>L1LCG3_THEEQ</name>
<feature type="active site" evidence="5">
    <location>
        <position position="174"/>
    </location>
</feature>
<dbReference type="EC" id="3.4.23.1" evidence="10"/>
<dbReference type="InterPro" id="IPR033121">
    <property type="entry name" value="PEPTIDASE_A1"/>
</dbReference>
<evidence type="ECO:0000256" key="8">
    <source>
        <dbReference type="SAM" id="SignalP"/>
    </source>
</evidence>
<feature type="domain" description="Peptidase A1" evidence="9">
    <location>
        <begin position="156"/>
        <end position="464"/>
    </location>
</feature>
<accession>L1LCG3</accession>
<evidence type="ECO:0000256" key="4">
    <source>
        <dbReference type="ARBA" id="ARBA00022801"/>
    </source>
</evidence>
<evidence type="ECO:0000313" key="11">
    <source>
        <dbReference type="Proteomes" id="UP000031512"/>
    </source>
</evidence>
<reference evidence="10 11" key="1">
    <citation type="journal article" date="2012" name="BMC Genomics">
        <title>Comparative genomic analysis and phylogenetic position of Theileria equi.</title>
        <authorList>
            <person name="Kappmeyer L.S."/>
            <person name="Thiagarajan M."/>
            <person name="Herndon D.R."/>
            <person name="Ramsay J.D."/>
            <person name="Caler E."/>
            <person name="Djikeng A."/>
            <person name="Gillespie J.J."/>
            <person name="Lau A.O."/>
            <person name="Roalson E.H."/>
            <person name="Silva J.C."/>
            <person name="Silva M.G."/>
            <person name="Suarez C.E."/>
            <person name="Ueti M.W."/>
            <person name="Nene V.M."/>
            <person name="Mealey R.H."/>
            <person name="Knowles D.P."/>
            <person name="Brayton K.A."/>
        </authorList>
    </citation>
    <scope>NUCLEOTIDE SEQUENCE [LARGE SCALE GENOMIC DNA]</scope>
    <source>
        <strain evidence="10 11">WA</strain>
    </source>
</reference>
<evidence type="ECO:0000256" key="1">
    <source>
        <dbReference type="ARBA" id="ARBA00007447"/>
    </source>
</evidence>
<evidence type="ECO:0000256" key="5">
    <source>
        <dbReference type="PIRSR" id="PIRSR601461-1"/>
    </source>
</evidence>
<proteinExistence type="inferred from homology"/>
<keyword evidence="6" id="KW-1015">Disulfide bond</keyword>
<dbReference type="Pfam" id="PF00026">
    <property type="entry name" value="Asp"/>
    <property type="match status" value="1"/>
</dbReference>
<evidence type="ECO:0000256" key="6">
    <source>
        <dbReference type="PIRSR" id="PIRSR601461-2"/>
    </source>
</evidence>
<keyword evidence="2 7" id="KW-0645">Protease</keyword>
<dbReference type="PRINTS" id="PR00792">
    <property type="entry name" value="PEPSIN"/>
</dbReference>
<dbReference type="PROSITE" id="PS00141">
    <property type="entry name" value="ASP_PROTEASE"/>
    <property type="match status" value="1"/>
</dbReference>
<dbReference type="MEROPS" id="A01.A95"/>
<dbReference type="SUPFAM" id="SSF50630">
    <property type="entry name" value="Acid proteases"/>
    <property type="match status" value="1"/>
</dbReference>
<dbReference type="OrthoDB" id="771136at2759"/>
<sequence>MNSTLFFLYSTFLLVGSTRFVCGRRLHPDTQSHIEPCSSKKWSKSCSPDVCLHEEHQAEFVVGLKPYNGPGDNQELSVIQLAKENHELFKDGKISFGLRKGGLFGGIGYDDSGSERKSDALRKHAYKFLQLRHNNRLGSHTEKHYVPIRQMKDSLYIGTIFVGSPPQEVHPIFDTGSTNLWVVGTKCKTPSCTKVTRFNPQLSKTFRALARPKRIHIKFGTGEIEGTPALDYISIGGVNIRQTFAIVDNESGGYDGNNVFDKIKFEGIVGLAFPEMSSIPGPSVFDNLSHLKHLKHNEFAFYIGDGHNDSLLMFGGVDPDLYEGKLKMFPVVREHYWEVKLDAIYIGQHKVCCDEPSYVVFDSGTSLNSVPSKDYRVFMDHLPYGVCSKNISDDLTITYVLNGQEIKLTPEQYMLVNKDDCIPAFMQLDVPSEFGHAYILGSNAFMRHYFTVFRRGNGKDIPSMVGHTHFKLEFYRLGSLRLDMMKKYLKK</sequence>
<dbReference type="eggNOG" id="KOG1339">
    <property type="taxonomic scope" value="Eukaryota"/>
</dbReference>
<evidence type="ECO:0000313" key="10">
    <source>
        <dbReference type="EMBL" id="EKX72940.1"/>
    </source>
</evidence>
<comment type="caution">
    <text evidence="10">The sequence shown here is derived from an EMBL/GenBank/DDBJ whole genome shotgun (WGS) entry which is preliminary data.</text>
</comment>
<dbReference type="VEuPathDB" id="PiroplasmaDB:BEWA_014990"/>
<feature type="chain" id="PRO_5003952306" evidence="8">
    <location>
        <begin position="24"/>
        <end position="491"/>
    </location>
</feature>
<evidence type="ECO:0000256" key="2">
    <source>
        <dbReference type="ARBA" id="ARBA00022670"/>
    </source>
</evidence>
<dbReference type="InterPro" id="IPR034164">
    <property type="entry name" value="Pepsin-like_dom"/>
</dbReference>
<dbReference type="Proteomes" id="UP000031512">
    <property type="component" value="Unassembled WGS sequence"/>
</dbReference>
<dbReference type="STRING" id="1537102.L1LCG3"/>
<evidence type="ECO:0000256" key="7">
    <source>
        <dbReference type="RuleBase" id="RU000454"/>
    </source>
</evidence>
<dbReference type="KEGG" id="beq:BEWA_014990"/>
<dbReference type="RefSeq" id="XP_004832392.1">
    <property type="nucleotide sequence ID" value="XM_004832335.1"/>
</dbReference>
<feature type="disulfide bond" evidence="6">
    <location>
        <begin position="187"/>
        <end position="192"/>
    </location>
</feature>